<dbReference type="Gene3D" id="3.30.70.270">
    <property type="match status" value="1"/>
</dbReference>
<dbReference type="CDD" id="cd01949">
    <property type="entry name" value="GGDEF"/>
    <property type="match status" value="1"/>
</dbReference>
<dbReference type="InterPro" id="IPR000700">
    <property type="entry name" value="PAS-assoc_C"/>
</dbReference>
<keyword evidence="5" id="KW-1185">Reference proteome</keyword>
<evidence type="ECO:0000313" key="4">
    <source>
        <dbReference type="EMBL" id="MDA3624107.1"/>
    </source>
</evidence>
<dbReference type="SMART" id="SM00091">
    <property type="entry name" value="PAS"/>
    <property type="match status" value="2"/>
</dbReference>
<dbReference type="InterPro" id="IPR029787">
    <property type="entry name" value="Nucleotide_cyclase"/>
</dbReference>
<feature type="domain" description="PAS" evidence="1">
    <location>
        <begin position="10"/>
        <end position="73"/>
    </location>
</feature>
<dbReference type="InterPro" id="IPR035965">
    <property type="entry name" value="PAS-like_dom_sf"/>
</dbReference>
<dbReference type="SMART" id="SM00086">
    <property type="entry name" value="PAC"/>
    <property type="match status" value="2"/>
</dbReference>
<comment type="caution">
    <text evidence="4">The sequence shown here is derived from an EMBL/GenBank/DDBJ whole genome shotgun (WGS) entry which is preliminary data.</text>
</comment>
<organism evidence="4 5">
    <name type="scientific">Saccharopolyspora oryzae</name>
    <dbReference type="NCBI Taxonomy" id="2997343"/>
    <lineage>
        <taxon>Bacteria</taxon>
        <taxon>Bacillati</taxon>
        <taxon>Actinomycetota</taxon>
        <taxon>Actinomycetes</taxon>
        <taxon>Pseudonocardiales</taxon>
        <taxon>Pseudonocardiaceae</taxon>
        <taxon>Saccharopolyspora</taxon>
    </lineage>
</organism>
<dbReference type="Pfam" id="PF00990">
    <property type="entry name" value="GGDEF"/>
    <property type="match status" value="1"/>
</dbReference>
<dbReference type="InterPro" id="IPR043128">
    <property type="entry name" value="Rev_trsase/Diguanyl_cyclase"/>
</dbReference>
<dbReference type="InterPro" id="IPR013767">
    <property type="entry name" value="PAS_fold"/>
</dbReference>
<evidence type="ECO:0000259" key="1">
    <source>
        <dbReference type="PROSITE" id="PS50112"/>
    </source>
</evidence>
<dbReference type="NCBIfam" id="TIGR00229">
    <property type="entry name" value="sensory_box"/>
    <property type="match status" value="2"/>
</dbReference>
<accession>A0ABT4USR0</accession>
<dbReference type="PROSITE" id="PS50112">
    <property type="entry name" value="PAS"/>
    <property type="match status" value="2"/>
</dbReference>
<dbReference type="EMBL" id="JAQGLA010000002">
    <property type="protein sequence ID" value="MDA3624107.1"/>
    <property type="molecule type" value="Genomic_DNA"/>
</dbReference>
<dbReference type="PROSITE" id="PS50113">
    <property type="entry name" value="PAC"/>
    <property type="match status" value="1"/>
</dbReference>
<sequence length="404" mass="44565">MPNGMAWQMILHQAAAPVSVLDLEGRIVYSNPAVCDLVGYDLADLLGRPAREFVHADDPAVDRTFVQDMITNGLDKLSAEVRAVRSDGEVVWVLVSYALIKDSEGNPRFVLVQFQDITERRAAELRWRQTFANAPIGMALLDLTGRWLEVNDRLCEMVGYAREEMLTMRFTDLTYPDDESGMSLLADQVAGRRDTASIEKRYRHKDGHPIWILIRTTVVAGPDDQPAYLVGQYEAIGDRETRDLHLAHLALHDPLTGLANRVLLMDRLDQELAALPQHGGVLTVLLADLDNLKPINDSYGHAVGDQLLITAADELLNAVRPGDTVARLGGDEFVVLTRMPNLHDAKAFRNNVAQRLDTTIVLAGHETKLSASVGLATTQTAAAASDLLHSADIDMYTYKIASRP</sequence>
<dbReference type="PANTHER" id="PTHR44757">
    <property type="entry name" value="DIGUANYLATE CYCLASE DGCP"/>
    <property type="match status" value="1"/>
</dbReference>
<dbReference type="SUPFAM" id="SSF55073">
    <property type="entry name" value="Nucleotide cyclase"/>
    <property type="match status" value="1"/>
</dbReference>
<dbReference type="InterPro" id="IPR000014">
    <property type="entry name" value="PAS"/>
</dbReference>
<dbReference type="Proteomes" id="UP001210380">
    <property type="component" value="Unassembled WGS sequence"/>
</dbReference>
<evidence type="ECO:0000313" key="5">
    <source>
        <dbReference type="Proteomes" id="UP001210380"/>
    </source>
</evidence>
<dbReference type="SMART" id="SM00267">
    <property type="entry name" value="GGDEF"/>
    <property type="match status" value="1"/>
</dbReference>
<protein>
    <submittedName>
        <fullName evidence="4">PAS domain S-box protein</fullName>
    </submittedName>
</protein>
<dbReference type="PANTHER" id="PTHR44757:SF2">
    <property type="entry name" value="BIOFILM ARCHITECTURE MAINTENANCE PROTEIN MBAA"/>
    <property type="match status" value="1"/>
</dbReference>
<dbReference type="Gene3D" id="3.30.450.20">
    <property type="entry name" value="PAS domain"/>
    <property type="match status" value="2"/>
</dbReference>
<dbReference type="InterPro" id="IPR001610">
    <property type="entry name" value="PAC"/>
</dbReference>
<evidence type="ECO:0000259" key="3">
    <source>
        <dbReference type="PROSITE" id="PS50887"/>
    </source>
</evidence>
<reference evidence="4 5" key="1">
    <citation type="submission" date="2022-11" db="EMBL/GenBank/DDBJ databases">
        <title>Draft genome sequence of Saccharopolyspora sp. WRP15-2 isolated from rhizosphere soils of wild rice in Thailand.</title>
        <authorList>
            <person name="Duangmal K."/>
            <person name="Kammanee S."/>
            <person name="Muangham S."/>
        </authorList>
    </citation>
    <scope>NUCLEOTIDE SEQUENCE [LARGE SCALE GENOMIC DNA]</scope>
    <source>
        <strain evidence="4 5">WRP15-2</strain>
    </source>
</reference>
<dbReference type="InterPro" id="IPR052155">
    <property type="entry name" value="Biofilm_reg_signaling"/>
</dbReference>
<dbReference type="Pfam" id="PF08447">
    <property type="entry name" value="PAS_3"/>
    <property type="match status" value="1"/>
</dbReference>
<evidence type="ECO:0000259" key="2">
    <source>
        <dbReference type="PROSITE" id="PS50113"/>
    </source>
</evidence>
<dbReference type="InterPro" id="IPR013655">
    <property type="entry name" value="PAS_fold_3"/>
</dbReference>
<dbReference type="CDD" id="cd00130">
    <property type="entry name" value="PAS"/>
    <property type="match status" value="2"/>
</dbReference>
<dbReference type="NCBIfam" id="TIGR00254">
    <property type="entry name" value="GGDEF"/>
    <property type="match status" value="1"/>
</dbReference>
<dbReference type="InterPro" id="IPR000160">
    <property type="entry name" value="GGDEF_dom"/>
</dbReference>
<name>A0ABT4USR0_9PSEU</name>
<feature type="domain" description="PAS" evidence="1">
    <location>
        <begin position="123"/>
        <end position="178"/>
    </location>
</feature>
<dbReference type="SUPFAM" id="SSF55785">
    <property type="entry name" value="PYP-like sensor domain (PAS domain)"/>
    <property type="match status" value="2"/>
</dbReference>
<dbReference type="Pfam" id="PF00989">
    <property type="entry name" value="PAS"/>
    <property type="match status" value="1"/>
</dbReference>
<feature type="domain" description="PAC" evidence="2">
    <location>
        <begin position="77"/>
        <end position="129"/>
    </location>
</feature>
<gene>
    <name evidence="4" type="ORF">OU415_01590</name>
</gene>
<proteinExistence type="predicted"/>
<dbReference type="RefSeq" id="WP_270946674.1">
    <property type="nucleotide sequence ID" value="NZ_JAQGLA010000002.1"/>
</dbReference>
<feature type="domain" description="GGDEF" evidence="3">
    <location>
        <begin position="280"/>
        <end position="404"/>
    </location>
</feature>
<dbReference type="PROSITE" id="PS50887">
    <property type="entry name" value="GGDEF"/>
    <property type="match status" value="1"/>
</dbReference>